<dbReference type="PANTHER" id="PTHR19372:SF7">
    <property type="entry name" value="SULFITE OXIDASE, MITOCHONDRIAL"/>
    <property type="match status" value="1"/>
</dbReference>
<comment type="pathway">
    <text evidence="2">Sulfur metabolism.</text>
</comment>
<dbReference type="Pfam" id="PF03404">
    <property type="entry name" value="Mo-co_dimer"/>
    <property type="match status" value="1"/>
</dbReference>
<dbReference type="InterPro" id="IPR005066">
    <property type="entry name" value="MoCF_OxRdtse_dimer"/>
</dbReference>
<gene>
    <name evidence="13" type="primary">LOC112047969</name>
</gene>
<evidence type="ECO:0000256" key="8">
    <source>
        <dbReference type="ARBA" id="ARBA00022723"/>
    </source>
</evidence>
<dbReference type="Proteomes" id="UP001652582">
    <property type="component" value="Chromosome 1"/>
</dbReference>
<dbReference type="Gene3D" id="3.90.420.10">
    <property type="entry name" value="Oxidoreductase, molybdopterin-binding domain"/>
    <property type="match status" value="1"/>
</dbReference>
<evidence type="ECO:0000256" key="6">
    <source>
        <dbReference type="ARBA" id="ARBA00022505"/>
    </source>
</evidence>
<dbReference type="Pfam" id="PF00174">
    <property type="entry name" value="Oxidored_molyb"/>
    <property type="match status" value="1"/>
</dbReference>
<organism evidence="12 13">
    <name type="scientific">Bicyclus anynana</name>
    <name type="common">Squinting bush brown butterfly</name>
    <dbReference type="NCBI Taxonomy" id="110368"/>
    <lineage>
        <taxon>Eukaryota</taxon>
        <taxon>Metazoa</taxon>
        <taxon>Ecdysozoa</taxon>
        <taxon>Arthropoda</taxon>
        <taxon>Hexapoda</taxon>
        <taxon>Insecta</taxon>
        <taxon>Pterygota</taxon>
        <taxon>Neoptera</taxon>
        <taxon>Endopterygota</taxon>
        <taxon>Lepidoptera</taxon>
        <taxon>Glossata</taxon>
        <taxon>Ditrysia</taxon>
        <taxon>Papilionoidea</taxon>
        <taxon>Nymphalidae</taxon>
        <taxon>Satyrinae</taxon>
        <taxon>Satyrini</taxon>
        <taxon>Mycalesina</taxon>
        <taxon>Bicyclus</taxon>
    </lineage>
</organism>
<dbReference type="SUPFAM" id="SSF56524">
    <property type="entry name" value="Oxidoreductase molybdopterin-binding domain"/>
    <property type="match status" value="1"/>
</dbReference>
<keyword evidence="7" id="KW-0349">Heme</keyword>
<dbReference type="InterPro" id="IPR018506">
    <property type="entry name" value="Cyt_B5_heme-BS"/>
</dbReference>
<dbReference type="PRINTS" id="PR00407">
    <property type="entry name" value="EUMOPTERIN"/>
</dbReference>
<dbReference type="PANTHER" id="PTHR19372">
    <property type="entry name" value="SULFITE REDUCTASE"/>
    <property type="match status" value="1"/>
</dbReference>
<dbReference type="InterPro" id="IPR036400">
    <property type="entry name" value="Cyt_B5-like_heme/steroid_sf"/>
</dbReference>
<dbReference type="InterPro" id="IPR036374">
    <property type="entry name" value="OxRdtase_Mopterin-bd_sf"/>
</dbReference>
<dbReference type="InterPro" id="IPR022407">
    <property type="entry name" value="OxRdtase_Mopterin_BS"/>
</dbReference>
<evidence type="ECO:0000256" key="7">
    <source>
        <dbReference type="ARBA" id="ARBA00022617"/>
    </source>
</evidence>
<dbReference type="InterPro" id="IPR008335">
    <property type="entry name" value="Mopterin_OxRdtase_euk"/>
</dbReference>
<comment type="subunit">
    <text evidence="4">Homodimer.</text>
</comment>
<evidence type="ECO:0000256" key="3">
    <source>
        <dbReference type="ARBA" id="ARBA00004971"/>
    </source>
</evidence>
<evidence type="ECO:0000256" key="2">
    <source>
        <dbReference type="ARBA" id="ARBA00004678"/>
    </source>
</evidence>
<dbReference type="GeneID" id="112047969"/>
<evidence type="ECO:0000313" key="12">
    <source>
        <dbReference type="Proteomes" id="UP001652582"/>
    </source>
</evidence>
<comment type="cofactor">
    <cofactor evidence="1">
        <name>Mo-molybdopterin</name>
        <dbReference type="ChEBI" id="CHEBI:71302"/>
    </cofactor>
</comment>
<keyword evidence="12" id="KW-1185">Reference proteome</keyword>
<keyword evidence="9" id="KW-0560">Oxidoreductase</keyword>
<dbReference type="InterPro" id="IPR014756">
    <property type="entry name" value="Ig_E-set"/>
</dbReference>
<dbReference type="SUPFAM" id="SSF81296">
    <property type="entry name" value="E set domains"/>
    <property type="match status" value="1"/>
</dbReference>
<dbReference type="EC" id="1.8.3.1" evidence="5"/>
<dbReference type="PROSITE" id="PS50255">
    <property type="entry name" value="CYTOCHROME_B5_2"/>
    <property type="match status" value="1"/>
</dbReference>
<name>A0ABM3M7S9_BICAN</name>
<comment type="pathway">
    <text evidence="3">Energy metabolism; sulfur metabolism.</text>
</comment>
<dbReference type="PROSITE" id="PS00559">
    <property type="entry name" value="MOLYBDOPTERIN_EUK"/>
    <property type="match status" value="1"/>
</dbReference>
<dbReference type="InterPro" id="IPR000572">
    <property type="entry name" value="OxRdtase_Mopterin-bd_dom"/>
</dbReference>
<evidence type="ECO:0000256" key="4">
    <source>
        <dbReference type="ARBA" id="ARBA00011738"/>
    </source>
</evidence>
<evidence type="ECO:0000256" key="10">
    <source>
        <dbReference type="ARBA" id="ARBA00023004"/>
    </source>
</evidence>
<dbReference type="RefSeq" id="XP_052747492.1">
    <property type="nucleotide sequence ID" value="XM_052891532.1"/>
</dbReference>
<evidence type="ECO:0000256" key="1">
    <source>
        <dbReference type="ARBA" id="ARBA00001924"/>
    </source>
</evidence>
<keyword evidence="10" id="KW-0408">Iron</keyword>
<accession>A0ABM3M7S9</accession>
<dbReference type="SMART" id="SM01117">
    <property type="entry name" value="Cyt-b5"/>
    <property type="match status" value="1"/>
</dbReference>
<dbReference type="InterPro" id="IPR001199">
    <property type="entry name" value="Cyt_B5-like_heme/steroid-bd"/>
</dbReference>
<feature type="domain" description="Cytochrome b5 heme-binding" evidence="11">
    <location>
        <begin position="82"/>
        <end position="159"/>
    </location>
</feature>
<dbReference type="Pfam" id="PF00173">
    <property type="entry name" value="Cyt-b5"/>
    <property type="match status" value="1"/>
</dbReference>
<evidence type="ECO:0000256" key="5">
    <source>
        <dbReference type="ARBA" id="ARBA00012505"/>
    </source>
</evidence>
<sequence>MSLKAVLLKNLLRQSRLSSYTPIVINYHRDYRYNNTGKEKKHNRNAIYALLGSVIVGSAANIKQKESKNREKVEAGAKKQGLPTYTAEEVSKHDNKKSFWVTYKYGVYDVTSFLPSHPGGEQIYNAAGLSIEPFWNVYGMHKTEEVYKLLESYRIGNLHDDDVVDHSDDELWAREPHRDPRLLVMTAKPFNAEIPPHLQVQNFDTPNELFYVRQHMPVPELDAKEHRLRVVLVGDTTTVKEFSLEELQQFPAARLSAALMCAGNRRSEMNKVKPVKGLSWTTGAISNAQWGGVYLRDVLAHCGLDFAAVEGKHVIFTGSDIDATGVNFSTSIPLYMALDPNAQILLATSMNGAPLPPDHGYPLRVVVPGAPAVRSVKWLQSITISNEESGSHWHQKDYRSFNPTKTWETADFPSAPPVYSLPVTAAACEPADGATVAPVDGHIQVKGTSDTLLPSAPPVYSLPVTAAACEPADGATVAPVDGHIQVKGYAYSGGGAKILRVDVSSDRGRTWREAQLQCDAAPPRTHYAWTLWTISMPVDGACQMEIWVKATDSNFNTQPENFDDIWNIRGILSNAYHRIKVNIKR</sequence>
<proteinExistence type="predicted"/>
<keyword evidence="8" id="KW-0479">Metal-binding</keyword>
<evidence type="ECO:0000256" key="9">
    <source>
        <dbReference type="ARBA" id="ARBA00023002"/>
    </source>
</evidence>
<evidence type="ECO:0000259" key="11">
    <source>
        <dbReference type="PROSITE" id="PS50255"/>
    </source>
</evidence>
<protein>
    <recommendedName>
        <fullName evidence="5">sulfite oxidase</fullName>
        <ecNumber evidence="5">1.8.3.1</ecNumber>
    </recommendedName>
</protein>
<evidence type="ECO:0000313" key="13">
    <source>
        <dbReference type="RefSeq" id="XP_052747492.1"/>
    </source>
</evidence>
<reference evidence="13" key="2">
    <citation type="submission" date="2025-08" db="UniProtKB">
        <authorList>
            <consortium name="RefSeq"/>
        </authorList>
    </citation>
    <scope>IDENTIFICATION</scope>
</reference>
<reference evidence="12" key="1">
    <citation type="submission" date="2025-05" db="UniProtKB">
        <authorList>
            <consortium name="RefSeq"/>
        </authorList>
    </citation>
    <scope>NUCLEOTIDE SEQUENCE [LARGE SCALE GENOMIC DNA]</scope>
</reference>
<dbReference type="Gene3D" id="2.60.40.650">
    <property type="match status" value="1"/>
</dbReference>
<dbReference type="PROSITE" id="PS00191">
    <property type="entry name" value="CYTOCHROME_B5_1"/>
    <property type="match status" value="1"/>
</dbReference>
<dbReference type="SUPFAM" id="SSF55856">
    <property type="entry name" value="Cytochrome b5-like heme/steroid binding domain"/>
    <property type="match status" value="1"/>
</dbReference>
<dbReference type="Gene3D" id="3.10.120.10">
    <property type="entry name" value="Cytochrome b5-like heme/steroid binding domain"/>
    <property type="match status" value="1"/>
</dbReference>
<keyword evidence="6" id="KW-0500">Molybdenum</keyword>